<organism evidence="4 5">
    <name type="scientific">Leucobacter edaphi</name>
    <dbReference type="NCBI Taxonomy" id="2796472"/>
    <lineage>
        <taxon>Bacteria</taxon>
        <taxon>Bacillati</taxon>
        <taxon>Actinomycetota</taxon>
        <taxon>Actinomycetes</taxon>
        <taxon>Micrococcales</taxon>
        <taxon>Microbacteriaceae</taxon>
        <taxon>Leucobacter</taxon>
    </lineage>
</organism>
<evidence type="ECO:0000256" key="2">
    <source>
        <dbReference type="SAM" id="Phobius"/>
    </source>
</evidence>
<evidence type="ECO:0000259" key="3">
    <source>
        <dbReference type="Pfam" id="PF13828"/>
    </source>
</evidence>
<dbReference type="EMBL" id="JAEHOI010000010">
    <property type="protein sequence ID" value="MBK0422432.1"/>
    <property type="molecule type" value="Genomic_DNA"/>
</dbReference>
<gene>
    <name evidence="4" type="ORF">JD292_10150</name>
</gene>
<feature type="region of interest" description="Disordered" evidence="1">
    <location>
        <begin position="1"/>
        <end position="100"/>
    </location>
</feature>
<name>A0A934UYM9_9MICO</name>
<dbReference type="InterPro" id="IPR025241">
    <property type="entry name" value="DUF4190"/>
</dbReference>
<feature type="compositionally biased region" description="Pro residues" evidence="1">
    <location>
        <begin position="38"/>
        <end position="58"/>
    </location>
</feature>
<keyword evidence="2" id="KW-0472">Membrane</keyword>
<feature type="compositionally biased region" description="Low complexity" evidence="1">
    <location>
        <begin position="59"/>
        <end position="77"/>
    </location>
</feature>
<dbReference type="Proteomes" id="UP000618733">
    <property type="component" value="Unassembled WGS sequence"/>
</dbReference>
<keyword evidence="2" id="KW-1133">Transmembrane helix</keyword>
<feature type="region of interest" description="Disordered" evidence="1">
    <location>
        <begin position="186"/>
        <end position="221"/>
    </location>
</feature>
<dbReference type="AlphaFoldDB" id="A0A934UYM9"/>
<evidence type="ECO:0000313" key="4">
    <source>
        <dbReference type="EMBL" id="MBK0422432.1"/>
    </source>
</evidence>
<reference evidence="4" key="1">
    <citation type="submission" date="2020-12" db="EMBL/GenBank/DDBJ databases">
        <title>Leucobacter sp. CAS2, isolated from Chromium sludge.</title>
        <authorList>
            <person name="Xu Z."/>
        </authorList>
    </citation>
    <scope>NUCLEOTIDE SEQUENCE</scope>
    <source>
        <strain evidence="4">CSA2</strain>
    </source>
</reference>
<sequence>MSDPTLPENEQGKQPESPKSHAPEQPQPPLQPGSSAQPPQPMQPPQSVQPPVIQPPSAPYSVPGVAPAAPGNADGDVPTPPAPPVPPQPGQPMAPQGAPQAPMNTLAIISFVGAFFIGLVGVVCGHISLSQIKKTGERGRGFALAGTIIGYVQMAIVILAIVFSFIVAGIATTAGMATLNEIDRSASASSSEELTESASPGDSTTEGTEGSESATPPAGGDLSPEYCAAVKDLAKVSSANAEDSAALTSALKKVGSVGESNSQVYSDMVKYIEDPQYAASSAGTDTLSKFTDVFTSDMLACG</sequence>
<evidence type="ECO:0000313" key="5">
    <source>
        <dbReference type="Proteomes" id="UP000618733"/>
    </source>
</evidence>
<comment type="caution">
    <text evidence="4">The sequence shown here is derived from an EMBL/GenBank/DDBJ whole genome shotgun (WGS) entry which is preliminary data.</text>
</comment>
<feature type="compositionally biased region" description="Basic and acidic residues" evidence="1">
    <location>
        <begin position="10"/>
        <end position="22"/>
    </location>
</feature>
<feature type="compositionally biased region" description="Low complexity" evidence="1">
    <location>
        <begin position="186"/>
        <end position="213"/>
    </location>
</feature>
<protein>
    <submittedName>
        <fullName evidence="4">DUF4190 domain-containing protein</fullName>
    </submittedName>
</protein>
<dbReference type="RefSeq" id="WP_200132641.1">
    <property type="nucleotide sequence ID" value="NZ_JAEHOI010000010.1"/>
</dbReference>
<feature type="transmembrane region" description="Helical" evidence="2">
    <location>
        <begin position="141"/>
        <end position="171"/>
    </location>
</feature>
<feature type="domain" description="DUF4190" evidence="3">
    <location>
        <begin position="106"/>
        <end position="160"/>
    </location>
</feature>
<keyword evidence="2" id="KW-0812">Transmembrane</keyword>
<evidence type="ECO:0000256" key="1">
    <source>
        <dbReference type="SAM" id="MobiDB-lite"/>
    </source>
</evidence>
<proteinExistence type="predicted"/>
<feature type="compositionally biased region" description="Pro residues" evidence="1">
    <location>
        <begin position="78"/>
        <end position="92"/>
    </location>
</feature>
<keyword evidence="5" id="KW-1185">Reference proteome</keyword>
<dbReference type="Pfam" id="PF13828">
    <property type="entry name" value="DUF4190"/>
    <property type="match status" value="1"/>
</dbReference>
<feature type="transmembrane region" description="Helical" evidence="2">
    <location>
        <begin position="106"/>
        <end position="129"/>
    </location>
</feature>
<accession>A0A934UYM9</accession>